<dbReference type="InterPro" id="IPR040666">
    <property type="entry name" value="Atg29_N"/>
</dbReference>
<dbReference type="Gene3D" id="1.10.10.2570">
    <property type="match status" value="1"/>
</dbReference>
<feature type="compositionally biased region" description="Gly residues" evidence="7">
    <location>
        <begin position="178"/>
        <end position="191"/>
    </location>
</feature>
<evidence type="ECO:0000313" key="10">
    <source>
        <dbReference type="Proteomes" id="UP001642502"/>
    </source>
</evidence>
<feature type="compositionally biased region" description="Polar residues" evidence="7">
    <location>
        <begin position="495"/>
        <end position="507"/>
    </location>
</feature>
<proteinExistence type="inferred from homology"/>
<evidence type="ECO:0000256" key="7">
    <source>
        <dbReference type="SAM" id="MobiDB-lite"/>
    </source>
</evidence>
<evidence type="ECO:0000256" key="4">
    <source>
        <dbReference type="ARBA" id="ARBA00022448"/>
    </source>
</evidence>
<keyword evidence="10" id="KW-1185">Reference proteome</keyword>
<evidence type="ECO:0000256" key="3">
    <source>
        <dbReference type="ARBA" id="ARBA00013784"/>
    </source>
</evidence>
<dbReference type="PANTHER" id="PTHR40012">
    <property type="entry name" value="AUTOPHAGY-RELATED PROTEIN 29"/>
    <property type="match status" value="1"/>
</dbReference>
<evidence type="ECO:0000259" key="8">
    <source>
        <dbReference type="Pfam" id="PF18388"/>
    </source>
</evidence>
<feature type="region of interest" description="Disordered" evidence="7">
    <location>
        <begin position="526"/>
        <end position="551"/>
    </location>
</feature>
<evidence type="ECO:0000256" key="5">
    <source>
        <dbReference type="ARBA" id="ARBA00022927"/>
    </source>
</evidence>
<feature type="compositionally biased region" description="Basic and acidic residues" evidence="7">
    <location>
        <begin position="261"/>
        <end position="282"/>
    </location>
</feature>
<comment type="caution">
    <text evidence="9">The sequence shown here is derived from an EMBL/GenBank/DDBJ whole genome shotgun (WGS) entry which is preliminary data.</text>
</comment>
<keyword evidence="5" id="KW-0653">Protein transport</keyword>
<dbReference type="EMBL" id="CAWUON010000105">
    <property type="protein sequence ID" value="CAK7273159.1"/>
    <property type="molecule type" value="Genomic_DNA"/>
</dbReference>
<feature type="compositionally biased region" description="Polar residues" evidence="7">
    <location>
        <begin position="531"/>
        <end position="551"/>
    </location>
</feature>
<dbReference type="Proteomes" id="UP001642502">
    <property type="component" value="Unassembled WGS sequence"/>
</dbReference>
<sequence length="551" mass="57438">MDLNPKHDQALDLPLRFPDDPIQAVMSPAPSSAPLPALQPNYTLFIRVPAPRNGFVDPPDVDWNKEKDDALWQVLSRASKNDINWNELSENFAAPVDFLLIQATILTERHVSQVRAQTRKVATLGSGAGTGGRDSPIPSPAFAGPGAGIGASRLMTTPTPSSAAIHRAALTGSHAGQGIRGAGAPGSGGPSGDLSPRLPMVGKNSKGRPAYPSRPSSEKVAPLSSENPASSPTSAEHRHARQQSPLPARPSRPANTRGKHSQRDGGEREGTDRRHYGQDAARETSPAALSDSSTSSTSSASSEPVVSRIFKRPPGHKMPSQKKSQRQKRGNEGGYRAIGLGISSGGSDNDKNSSDDDDDESETQAAFLRIKTPVHVAKSATYAPGGSGSSRESQHRLHQPSARLQHRRSNTGDSSSASSTTSASPTAKVFKAPTVAAATAAAAGATSASAMAAARLQSSRGPGIRSPPHLQHTLSGRSPAVLAAKAAGISREGSETGTTPSIGSSFSDLDDVSFTQSVLDEALGSKVEDTIVTQNPNSLDPLSLSATRRQR</sequence>
<accession>A0ABP0DY00</accession>
<organism evidence="9 10">
    <name type="scientific">Sporothrix epigloea</name>
    <dbReference type="NCBI Taxonomy" id="1892477"/>
    <lineage>
        <taxon>Eukaryota</taxon>
        <taxon>Fungi</taxon>
        <taxon>Dikarya</taxon>
        <taxon>Ascomycota</taxon>
        <taxon>Pezizomycotina</taxon>
        <taxon>Sordariomycetes</taxon>
        <taxon>Sordariomycetidae</taxon>
        <taxon>Ophiostomatales</taxon>
        <taxon>Ophiostomataceae</taxon>
        <taxon>Sporothrix</taxon>
    </lineage>
</organism>
<dbReference type="InterPro" id="IPR039362">
    <property type="entry name" value="ATG29_sf"/>
</dbReference>
<comment type="similarity">
    <text evidence="2">Belongs to the ATG29 family.</text>
</comment>
<feature type="compositionally biased region" description="Low complexity" evidence="7">
    <location>
        <begin position="414"/>
        <end position="454"/>
    </location>
</feature>
<evidence type="ECO:0000256" key="1">
    <source>
        <dbReference type="ARBA" id="ARBA00004329"/>
    </source>
</evidence>
<protein>
    <recommendedName>
        <fullName evidence="3">Autophagy-related protein 29</fullName>
    </recommendedName>
</protein>
<feature type="domain" description="Atg29 N-terminal" evidence="8">
    <location>
        <begin position="42"/>
        <end position="93"/>
    </location>
</feature>
<feature type="compositionally biased region" description="Basic residues" evidence="7">
    <location>
        <begin position="309"/>
        <end position="328"/>
    </location>
</feature>
<evidence type="ECO:0000256" key="2">
    <source>
        <dbReference type="ARBA" id="ARBA00010082"/>
    </source>
</evidence>
<name>A0ABP0DY00_9PEZI</name>
<dbReference type="PANTHER" id="PTHR40012:SF1">
    <property type="entry name" value="AUTOPHAGY-RELATED PROTEIN 29"/>
    <property type="match status" value="1"/>
</dbReference>
<gene>
    <name evidence="9" type="ORF">SEPCBS119000_005502</name>
</gene>
<feature type="region of interest" description="Disordered" evidence="7">
    <location>
        <begin position="124"/>
        <end position="162"/>
    </location>
</feature>
<feature type="region of interest" description="Disordered" evidence="7">
    <location>
        <begin position="174"/>
        <end position="507"/>
    </location>
</feature>
<feature type="compositionally biased region" description="Polar residues" evidence="7">
    <location>
        <begin position="224"/>
        <end position="234"/>
    </location>
</feature>
<dbReference type="Pfam" id="PF18388">
    <property type="entry name" value="ATG29_N"/>
    <property type="match status" value="1"/>
</dbReference>
<keyword evidence="4" id="KW-0813">Transport</keyword>
<dbReference type="InterPro" id="IPR039113">
    <property type="entry name" value="ATG29"/>
</dbReference>
<evidence type="ECO:0000256" key="6">
    <source>
        <dbReference type="ARBA" id="ARBA00023006"/>
    </source>
</evidence>
<feature type="compositionally biased region" description="Low complexity" evidence="7">
    <location>
        <begin position="284"/>
        <end position="302"/>
    </location>
</feature>
<evidence type="ECO:0000313" key="9">
    <source>
        <dbReference type="EMBL" id="CAK7273159.1"/>
    </source>
</evidence>
<comment type="subcellular location">
    <subcellularLocation>
        <location evidence="1">Preautophagosomal structure</location>
    </subcellularLocation>
</comment>
<reference evidence="9 10" key="1">
    <citation type="submission" date="2024-01" db="EMBL/GenBank/DDBJ databases">
        <authorList>
            <person name="Allen C."/>
            <person name="Tagirdzhanova G."/>
        </authorList>
    </citation>
    <scope>NUCLEOTIDE SEQUENCE [LARGE SCALE GENOMIC DNA]</scope>
    <source>
        <strain evidence="9 10">CBS 119000</strain>
    </source>
</reference>
<keyword evidence="6" id="KW-0072">Autophagy</keyword>